<sequence length="83" mass="8969">MELVVMQPKKTSFTACAGIPLAATPETTFTCAALLHMNLSWKPLNKIPDGSIPRPQSLLTSLHPTPKLKYKQPSCAAESMGCK</sequence>
<organism evidence="1 2">
    <name type="scientific">Escallonia herrerae</name>
    <dbReference type="NCBI Taxonomy" id="1293975"/>
    <lineage>
        <taxon>Eukaryota</taxon>
        <taxon>Viridiplantae</taxon>
        <taxon>Streptophyta</taxon>
        <taxon>Embryophyta</taxon>
        <taxon>Tracheophyta</taxon>
        <taxon>Spermatophyta</taxon>
        <taxon>Magnoliopsida</taxon>
        <taxon>eudicotyledons</taxon>
        <taxon>Gunneridae</taxon>
        <taxon>Pentapetalae</taxon>
        <taxon>asterids</taxon>
        <taxon>campanulids</taxon>
        <taxon>Escalloniales</taxon>
        <taxon>Escalloniaceae</taxon>
        <taxon>Escallonia</taxon>
    </lineage>
</organism>
<comment type="caution">
    <text evidence="1">The sequence shown here is derived from an EMBL/GenBank/DDBJ whole genome shotgun (WGS) entry which is preliminary data.</text>
</comment>
<evidence type="ECO:0000313" key="2">
    <source>
        <dbReference type="Proteomes" id="UP001188597"/>
    </source>
</evidence>
<dbReference type="EMBL" id="JAVXUP010000787">
    <property type="protein sequence ID" value="KAK3020949.1"/>
    <property type="molecule type" value="Genomic_DNA"/>
</dbReference>
<dbReference type="Proteomes" id="UP001188597">
    <property type="component" value="Unassembled WGS sequence"/>
</dbReference>
<proteinExistence type="predicted"/>
<evidence type="ECO:0000313" key="1">
    <source>
        <dbReference type="EMBL" id="KAK3020949.1"/>
    </source>
</evidence>
<protein>
    <submittedName>
        <fullName evidence="1">Uncharacterized protein</fullName>
    </submittedName>
</protein>
<name>A0AA88W6S1_9ASTE</name>
<gene>
    <name evidence="1" type="ORF">RJ639_046313</name>
</gene>
<keyword evidence="2" id="KW-1185">Reference proteome</keyword>
<accession>A0AA88W6S1</accession>
<reference evidence="1" key="1">
    <citation type="submission" date="2022-12" db="EMBL/GenBank/DDBJ databases">
        <title>Draft genome assemblies for two species of Escallonia (Escalloniales).</title>
        <authorList>
            <person name="Chanderbali A."/>
            <person name="Dervinis C."/>
            <person name="Anghel I."/>
            <person name="Soltis D."/>
            <person name="Soltis P."/>
            <person name="Zapata F."/>
        </authorList>
    </citation>
    <scope>NUCLEOTIDE SEQUENCE</scope>
    <source>
        <strain evidence="1">UCBG64.0493</strain>
        <tissue evidence="1">Leaf</tissue>
    </source>
</reference>
<dbReference type="AlphaFoldDB" id="A0AA88W6S1"/>